<dbReference type="EMBL" id="CAJVPJ010005732">
    <property type="protein sequence ID" value="CAG8663736.1"/>
    <property type="molecule type" value="Genomic_DNA"/>
</dbReference>
<gene>
    <name evidence="2" type="ORF">POCULU_LOCUS10592</name>
</gene>
<evidence type="ECO:0000313" key="2">
    <source>
        <dbReference type="EMBL" id="CAG8663736.1"/>
    </source>
</evidence>
<organism evidence="2 3">
    <name type="scientific">Paraglomus occultum</name>
    <dbReference type="NCBI Taxonomy" id="144539"/>
    <lineage>
        <taxon>Eukaryota</taxon>
        <taxon>Fungi</taxon>
        <taxon>Fungi incertae sedis</taxon>
        <taxon>Mucoromycota</taxon>
        <taxon>Glomeromycotina</taxon>
        <taxon>Glomeromycetes</taxon>
        <taxon>Paraglomerales</taxon>
        <taxon>Paraglomeraceae</taxon>
        <taxon>Paraglomus</taxon>
    </lineage>
</organism>
<feature type="non-terminal residue" evidence="2">
    <location>
        <position position="1"/>
    </location>
</feature>
<evidence type="ECO:0000313" key="3">
    <source>
        <dbReference type="Proteomes" id="UP000789572"/>
    </source>
</evidence>
<accession>A0A9N9E3M3</accession>
<protein>
    <submittedName>
        <fullName evidence="2">8963_t:CDS:1</fullName>
    </submittedName>
</protein>
<feature type="non-terminal residue" evidence="2">
    <location>
        <position position="238"/>
    </location>
</feature>
<evidence type="ECO:0000256" key="1">
    <source>
        <dbReference type="SAM" id="MobiDB-lite"/>
    </source>
</evidence>
<proteinExistence type="predicted"/>
<dbReference type="OrthoDB" id="15001at2759"/>
<name>A0A9N9E3M3_9GLOM</name>
<dbReference type="Proteomes" id="UP000789572">
    <property type="component" value="Unassembled WGS sequence"/>
</dbReference>
<reference evidence="2" key="1">
    <citation type="submission" date="2021-06" db="EMBL/GenBank/DDBJ databases">
        <authorList>
            <person name="Kallberg Y."/>
            <person name="Tangrot J."/>
            <person name="Rosling A."/>
        </authorList>
    </citation>
    <scope>NUCLEOTIDE SEQUENCE</scope>
    <source>
        <strain evidence="2">IA702</strain>
    </source>
</reference>
<dbReference type="AlphaFoldDB" id="A0A9N9E3M3"/>
<keyword evidence="3" id="KW-1185">Reference proteome</keyword>
<sequence length="238" mass="26729">GSIRDEVHETNVEVHRELNAIVRNGGKQKINDNDEEGGSSNHYSVEDKNEEGGNSNNNSIEDKNKEGSTSNDDNADDKKEECDNDGNINGEEYVDEDKIIVHDILDCGITATQAEQDILKLYHSNFDDCPAMDLRLYSKLSLSLDQELQDNILHEVFDEIDNDYITNEIHSFLADFFNADHGKQGWCESVRRIVINEKDSELLQCTKELLKGTLGRFGEISLQGKAKVMADGVGYLND</sequence>
<comment type="caution">
    <text evidence="2">The sequence shown here is derived from an EMBL/GenBank/DDBJ whole genome shotgun (WGS) entry which is preliminary data.</text>
</comment>
<feature type="region of interest" description="Disordered" evidence="1">
    <location>
        <begin position="19"/>
        <end position="90"/>
    </location>
</feature>